<dbReference type="InParanoid" id="G0MJR7"/>
<dbReference type="EMBL" id="GL379797">
    <property type="protein sequence ID" value="EGT32469.1"/>
    <property type="molecule type" value="Genomic_DNA"/>
</dbReference>
<dbReference type="PANTHER" id="PTHR34005:SF1">
    <property type="entry name" value="PROTEIN CBG15054"/>
    <property type="match status" value="1"/>
</dbReference>
<protein>
    <submittedName>
        <fullName evidence="1">Uncharacterized protein</fullName>
    </submittedName>
</protein>
<accession>G0MJR7</accession>
<name>G0MJR7_CAEBE</name>
<sequence length="228" mass="26492">MISTTHEQKISQFCDFDIFHHGGGYVLGIHRLFSADQKRIGPVTREPIIPFSLDGLECSKNLNYLKDGVPVLRVYCDGKETKVWMSSETDINWCLRPMFNQKRGEFPIKSCDRVVSVRMDGFQHGKECHDFIPIDGEDPDSYFTYQMFGKNQIQVTNYVEDGKSYVAGFCIYTETNKSRGYLYQEKVVMDCVKSEKYVGKNRGRRIEKKENEEEGLVEKVETDRLLEY</sequence>
<dbReference type="OrthoDB" id="5772752at2759"/>
<reference evidence="2" key="1">
    <citation type="submission" date="2011-07" db="EMBL/GenBank/DDBJ databases">
        <authorList>
            <consortium name="Caenorhabditis brenneri Sequencing and Analysis Consortium"/>
            <person name="Wilson R.K."/>
        </authorList>
    </citation>
    <scope>NUCLEOTIDE SEQUENCE [LARGE SCALE GENOMIC DNA]</scope>
    <source>
        <strain evidence="2">PB2801</strain>
    </source>
</reference>
<dbReference type="PANTHER" id="PTHR34005">
    <property type="entry name" value="PROTEIN CBG15054-RELATED"/>
    <property type="match status" value="1"/>
</dbReference>
<dbReference type="Proteomes" id="UP000008068">
    <property type="component" value="Unassembled WGS sequence"/>
</dbReference>
<evidence type="ECO:0000313" key="1">
    <source>
        <dbReference type="EMBL" id="EGT32469.1"/>
    </source>
</evidence>
<dbReference type="AlphaFoldDB" id="G0MJR7"/>
<proteinExistence type="predicted"/>
<evidence type="ECO:0000313" key="2">
    <source>
        <dbReference type="Proteomes" id="UP000008068"/>
    </source>
</evidence>
<gene>
    <name evidence="1" type="ORF">CAEBREN_23358</name>
</gene>
<keyword evidence="2" id="KW-1185">Reference proteome</keyword>
<dbReference type="HOGENOM" id="CLU_1215700_0_0_1"/>
<organism evidence="2">
    <name type="scientific">Caenorhabditis brenneri</name>
    <name type="common">Nematode worm</name>
    <dbReference type="NCBI Taxonomy" id="135651"/>
    <lineage>
        <taxon>Eukaryota</taxon>
        <taxon>Metazoa</taxon>
        <taxon>Ecdysozoa</taxon>
        <taxon>Nematoda</taxon>
        <taxon>Chromadorea</taxon>
        <taxon>Rhabditida</taxon>
        <taxon>Rhabditina</taxon>
        <taxon>Rhabditomorpha</taxon>
        <taxon>Rhabditoidea</taxon>
        <taxon>Rhabditidae</taxon>
        <taxon>Peloderinae</taxon>
        <taxon>Caenorhabditis</taxon>
    </lineage>
</organism>